<dbReference type="OrthoDB" id="10685057at2759"/>
<dbReference type="PANTHER" id="PTHR37231">
    <property type="entry name" value="EXPRESSED PROTEIN"/>
    <property type="match status" value="1"/>
</dbReference>
<feature type="compositionally biased region" description="Low complexity" evidence="1">
    <location>
        <begin position="659"/>
        <end position="684"/>
    </location>
</feature>
<feature type="region of interest" description="Disordered" evidence="1">
    <location>
        <begin position="525"/>
        <end position="567"/>
    </location>
</feature>
<name>A0A9D4Z2B7_CHLVU</name>
<gene>
    <name evidence="2" type="ORF">D9Q98_001119</name>
</gene>
<comment type="caution">
    <text evidence="2">The sequence shown here is derived from an EMBL/GenBank/DDBJ whole genome shotgun (WGS) entry which is preliminary data.</text>
</comment>
<feature type="compositionally biased region" description="Low complexity" evidence="1">
    <location>
        <begin position="14"/>
        <end position="24"/>
    </location>
</feature>
<dbReference type="Proteomes" id="UP001055712">
    <property type="component" value="Unassembled WGS sequence"/>
</dbReference>
<protein>
    <submittedName>
        <fullName evidence="2">Uncharacterized protein</fullName>
    </submittedName>
</protein>
<feature type="compositionally biased region" description="Basic and acidic residues" evidence="1">
    <location>
        <begin position="112"/>
        <end position="143"/>
    </location>
</feature>
<feature type="region of interest" description="Disordered" evidence="1">
    <location>
        <begin position="112"/>
        <end position="146"/>
    </location>
</feature>
<dbReference type="AlphaFoldDB" id="A0A9D4Z2B7"/>
<dbReference type="EMBL" id="SIDB01000001">
    <property type="protein sequence ID" value="KAI3438699.1"/>
    <property type="molecule type" value="Genomic_DNA"/>
</dbReference>
<sequence length="684" mass="67903">MISIKTCTMPAALTAPAGPSAATPRGIPQGRSVGPCRRRVSSLAYLRIKPQCAATASNGGEEDAHAAVPLEAGNYPSQTSMGQGADAESGGEPAGGLKPSTEAAVKEDLQQAALDRSKDRERGSGTDGGADNRAEGERQRDSDVPPTSLQLAVGAAGLAALPIVIWSEWVLKSTGCGLPPGPSGLLGAAEGISYLVVGGIVVWSLARKLGSGSGLPPGPAGLLGAAEGGSWLAALSGLVVLGLQWQAYGYIPAALPDSNCFGQSGPASVPSYTIAQAQQAASSPTQRLAAPTAASLDSQQDAQVYSNVLRVNAASGSFHAGLPQGNLIFSLEAALSQSGAIAETAETAAAAVTAAAAGQPPPAQVQAAVQHLQHRAMQAQQLAAALRHRLIALGGIGDIDQAVTAALSSTAEKQVAAAPPPTPPAPEPLRYEPPRHKVRAALRSSWTAVVHSDKVQALLAPIPLPATSRHAAAVAAAGVAQEAVESARVAPVHSEKVVASMGRKAISTAISTVKHASSEAAAHLPPPLRHLVPDGLAASPQQTAPAAAAPAAATPSGKPTKPSSAAASAIFGGSPAAKALPAGSPAAGAASKGKEAAADSKNVQAVTVGMFSNAFSDLGEGFVGLYQSAKTFDPATTAAVLKERMHQQLPPPPAPAPSPAAAAAAPAAPAAGTSTTAKAAVKTK</sequence>
<feature type="region of interest" description="Disordered" evidence="1">
    <location>
        <begin position="72"/>
        <end position="99"/>
    </location>
</feature>
<feature type="compositionally biased region" description="Low complexity" evidence="1">
    <location>
        <begin position="537"/>
        <end position="567"/>
    </location>
</feature>
<keyword evidence="3" id="KW-1185">Reference proteome</keyword>
<evidence type="ECO:0000313" key="2">
    <source>
        <dbReference type="EMBL" id="KAI3438699.1"/>
    </source>
</evidence>
<dbReference type="PANTHER" id="PTHR37231:SF2">
    <property type="entry name" value="EXPRESSED PROTEIN"/>
    <property type="match status" value="1"/>
</dbReference>
<feature type="region of interest" description="Disordered" evidence="1">
    <location>
        <begin position="647"/>
        <end position="684"/>
    </location>
</feature>
<reference evidence="2" key="1">
    <citation type="journal article" date="2019" name="Plant J.">
        <title>Chlorella vulgaris genome assembly and annotation reveals the molecular basis for metabolic acclimation to high light conditions.</title>
        <authorList>
            <person name="Cecchin M."/>
            <person name="Marcolungo L."/>
            <person name="Rossato M."/>
            <person name="Girolomoni L."/>
            <person name="Cosentino E."/>
            <person name="Cuine S."/>
            <person name="Li-Beisson Y."/>
            <person name="Delledonne M."/>
            <person name="Ballottari M."/>
        </authorList>
    </citation>
    <scope>NUCLEOTIDE SEQUENCE</scope>
    <source>
        <strain evidence="2">211/11P</strain>
    </source>
</reference>
<evidence type="ECO:0000313" key="3">
    <source>
        <dbReference type="Proteomes" id="UP001055712"/>
    </source>
</evidence>
<proteinExistence type="predicted"/>
<organism evidence="2 3">
    <name type="scientific">Chlorella vulgaris</name>
    <name type="common">Green alga</name>
    <dbReference type="NCBI Taxonomy" id="3077"/>
    <lineage>
        <taxon>Eukaryota</taxon>
        <taxon>Viridiplantae</taxon>
        <taxon>Chlorophyta</taxon>
        <taxon>core chlorophytes</taxon>
        <taxon>Trebouxiophyceae</taxon>
        <taxon>Chlorellales</taxon>
        <taxon>Chlorellaceae</taxon>
        <taxon>Chlorella clade</taxon>
        <taxon>Chlorella</taxon>
    </lineage>
</organism>
<feature type="compositionally biased region" description="Pro residues" evidence="1">
    <location>
        <begin position="649"/>
        <end position="658"/>
    </location>
</feature>
<accession>A0A9D4Z2B7</accession>
<reference evidence="2" key="2">
    <citation type="submission" date="2020-11" db="EMBL/GenBank/DDBJ databases">
        <authorList>
            <person name="Cecchin M."/>
            <person name="Marcolungo L."/>
            <person name="Rossato M."/>
            <person name="Girolomoni L."/>
            <person name="Cosentino E."/>
            <person name="Cuine S."/>
            <person name="Li-Beisson Y."/>
            <person name="Delledonne M."/>
            <person name="Ballottari M."/>
        </authorList>
    </citation>
    <scope>NUCLEOTIDE SEQUENCE</scope>
    <source>
        <strain evidence="2">211/11P</strain>
        <tissue evidence="2">Whole cell</tissue>
    </source>
</reference>
<evidence type="ECO:0000256" key="1">
    <source>
        <dbReference type="SAM" id="MobiDB-lite"/>
    </source>
</evidence>
<feature type="region of interest" description="Disordered" evidence="1">
    <location>
        <begin position="14"/>
        <end position="35"/>
    </location>
</feature>